<dbReference type="EMBL" id="JADLZT010000002">
    <property type="protein sequence ID" value="MBF6023128.1"/>
    <property type="molecule type" value="Genomic_DNA"/>
</dbReference>
<reference evidence="1 2" key="1">
    <citation type="submission" date="2020-11" db="EMBL/GenBank/DDBJ databases">
        <title>Draft Genome Sequence and Secondary Metabolite Biosynthetic Potential of the Lysobacter niastensis Type strain DSM 18481.</title>
        <authorList>
            <person name="Turrini P."/>
            <person name="Artuso I."/>
            <person name="Tescari M."/>
            <person name="Lugli G.A."/>
            <person name="Frangipani E."/>
            <person name="Ventura M."/>
            <person name="Visca P."/>
        </authorList>
    </citation>
    <scope>NUCLEOTIDE SEQUENCE [LARGE SCALE GENOMIC DNA]</scope>
    <source>
        <strain evidence="1 2">DSM 18481</strain>
    </source>
</reference>
<keyword evidence="2" id="KW-1185">Reference proteome</keyword>
<evidence type="ECO:0000313" key="2">
    <source>
        <dbReference type="Proteomes" id="UP001429984"/>
    </source>
</evidence>
<proteinExistence type="predicted"/>
<organism evidence="1 2">
    <name type="scientific">Lysobacter niastensis</name>
    <dbReference type="NCBI Taxonomy" id="380629"/>
    <lineage>
        <taxon>Bacteria</taxon>
        <taxon>Pseudomonadati</taxon>
        <taxon>Pseudomonadota</taxon>
        <taxon>Gammaproteobacteria</taxon>
        <taxon>Lysobacterales</taxon>
        <taxon>Lysobacteraceae</taxon>
        <taxon>Lysobacter</taxon>
    </lineage>
</organism>
<gene>
    <name evidence="1" type="ORF">IU514_03705</name>
</gene>
<accession>A0ABS0B3T4</accession>
<evidence type="ECO:0000313" key="1">
    <source>
        <dbReference type="EMBL" id="MBF6023128.1"/>
    </source>
</evidence>
<sequence length="113" mass="12425">MGTITNLFDWLSRRSSARPAIVLTAIGFSAGDGHVAWQSVAEIWGCKADRCTTDEAFLEFVAAGQRITISEEQPGFEVFERAMIAAFPATAAWRDAVLMPPFAANRTLLYRRG</sequence>
<dbReference type="Proteomes" id="UP001429984">
    <property type="component" value="Unassembled WGS sequence"/>
</dbReference>
<comment type="caution">
    <text evidence="1">The sequence shown here is derived from an EMBL/GenBank/DDBJ whole genome shotgun (WGS) entry which is preliminary data.</text>
</comment>
<protein>
    <submittedName>
        <fullName evidence="1">Uncharacterized protein</fullName>
    </submittedName>
</protein>
<name>A0ABS0B3T4_9GAMM</name>